<feature type="domain" description="MADF" evidence="2">
    <location>
        <begin position="5"/>
        <end position="95"/>
    </location>
</feature>
<evidence type="ECO:0000256" key="1">
    <source>
        <dbReference type="SAM" id="MobiDB-lite"/>
    </source>
</evidence>
<dbReference type="GO" id="GO:0005667">
    <property type="term" value="C:transcription regulator complex"/>
    <property type="evidence" value="ECO:0007669"/>
    <property type="project" value="TreeGrafter"/>
</dbReference>
<protein>
    <submittedName>
        <fullName evidence="3">Transcription factor Adf-1</fullName>
    </submittedName>
</protein>
<keyword evidence="4" id="KW-1185">Reference proteome</keyword>
<feature type="compositionally biased region" description="Low complexity" evidence="1">
    <location>
        <begin position="114"/>
        <end position="127"/>
    </location>
</feature>
<dbReference type="InterPro" id="IPR006578">
    <property type="entry name" value="MADF-dom"/>
</dbReference>
<dbReference type="Proteomes" id="UP000762676">
    <property type="component" value="Unassembled WGS sequence"/>
</dbReference>
<accession>A0AAV4FSA4</accession>
<sequence>MADEALIAAVQKRDALYNKDSNEYSKRILIRKQWEEIAVELKTEAEIARKRWTRLRDYFQRSHKNMTSFKSGSAGGKVRKWHLYDALSFLIPFLADRPTTSNIGSQDSEEADSIESSSMPPSPISDINFGQETQEKSHSREQQQQQQCKVSQVRKKKFPHEHMLNSSMLDMEMIQTMKDLGEGVAKSIRPERVYDEDELCCLSLVPKMKELDTVAKLECQAKLNSVVIKHLKQCNLQRKNMYV</sequence>
<evidence type="ECO:0000313" key="3">
    <source>
        <dbReference type="EMBL" id="GFR76242.1"/>
    </source>
</evidence>
<evidence type="ECO:0000313" key="4">
    <source>
        <dbReference type="Proteomes" id="UP000762676"/>
    </source>
</evidence>
<dbReference type="GO" id="GO:0006357">
    <property type="term" value="P:regulation of transcription by RNA polymerase II"/>
    <property type="evidence" value="ECO:0007669"/>
    <property type="project" value="TreeGrafter"/>
</dbReference>
<proteinExistence type="predicted"/>
<dbReference type="Pfam" id="PF10545">
    <property type="entry name" value="MADF_DNA_bdg"/>
    <property type="match status" value="1"/>
</dbReference>
<dbReference type="EMBL" id="BMAT01000928">
    <property type="protein sequence ID" value="GFR76242.1"/>
    <property type="molecule type" value="Genomic_DNA"/>
</dbReference>
<gene>
    <name evidence="3" type="ORF">ElyMa_000476800</name>
</gene>
<dbReference type="PROSITE" id="PS51029">
    <property type="entry name" value="MADF"/>
    <property type="match status" value="1"/>
</dbReference>
<dbReference type="PANTHER" id="PTHR12243">
    <property type="entry name" value="MADF DOMAIN TRANSCRIPTION FACTOR"/>
    <property type="match status" value="1"/>
</dbReference>
<evidence type="ECO:0000259" key="2">
    <source>
        <dbReference type="PROSITE" id="PS51029"/>
    </source>
</evidence>
<dbReference type="SMART" id="SM00595">
    <property type="entry name" value="MADF"/>
    <property type="match status" value="1"/>
</dbReference>
<dbReference type="GO" id="GO:0005634">
    <property type="term" value="C:nucleus"/>
    <property type="evidence" value="ECO:0007669"/>
    <property type="project" value="TreeGrafter"/>
</dbReference>
<dbReference type="AlphaFoldDB" id="A0AAV4FSA4"/>
<feature type="region of interest" description="Disordered" evidence="1">
    <location>
        <begin position="100"/>
        <end position="157"/>
    </location>
</feature>
<organism evidence="3 4">
    <name type="scientific">Elysia marginata</name>
    <dbReference type="NCBI Taxonomy" id="1093978"/>
    <lineage>
        <taxon>Eukaryota</taxon>
        <taxon>Metazoa</taxon>
        <taxon>Spiralia</taxon>
        <taxon>Lophotrochozoa</taxon>
        <taxon>Mollusca</taxon>
        <taxon>Gastropoda</taxon>
        <taxon>Heterobranchia</taxon>
        <taxon>Euthyneura</taxon>
        <taxon>Panpulmonata</taxon>
        <taxon>Sacoglossa</taxon>
        <taxon>Placobranchoidea</taxon>
        <taxon>Plakobranchidae</taxon>
        <taxon>Elysia</taxon>
    </lineage>
</organism>
<dbReference type="InterPro" id="IPR039353">
    <property type="entry name" value="TF_Adf1"/>
</dbReference>
<feature type="compositionally biased region" description="Low complexity" evidence="1">
    <location>
        <begin position="142"/>
        <end position="151"/>
    </location>
</feature>
<dbReference type="PANTHER" id="PTHR12243:SF69">
    <property type="entry name" value="SI:CH73-59F11.3"/>
    <property type="match status" value="1"/>
</dbReference>
<name>A0AAV4FSA4_9GAST</name>
<comment type="caution">
    <text evidence="3">The sequence shown here is derived from an EMBL/GenBank/DDBJ whole genome shotgun (WGS) entry which is preliminary data.</text>
</comment>
<reference evidence="3 4" key="1">
    <citation type="journal article" date="2021" name="Elife">
        <title>Chloroplast acquisition without the gene transfer in kleptoplastic sea slugs, Plakobranchus ocellatus.</title>
        <authorList>
            <person name="Maeda T."/>
            <person name="Takahashi S."/>
            <person name="Yoshida T."/>
            <person name="Shimamura S."/>
            <person name="Takaki Y."/>
            <person name="Nagai Y."/>
            <person name="Toyoda A."/>
            <person name="Suzuki Y."/>
            <person name="Arimoto A."/>
            <person name="Ishii H."/>
            <person name="Satoh N."/>
            <person name="Nishiyama T."/>
            <person name="Hasebe M."/>
            <person name="Maruyama T."/>
            <person name="Minagawa J."/>
            <person name="Obokata J."/>
            <person name="Shigenobu S."/>
        </authorList>
    </citation>
    <scope>NUCLEOTIDE SEQUENCE [LARGE SCALE GENOMIC DNA]</scope>
</reference>